<dbReference type="SMART" id="SM00073">
    <property type="entry name" value="HPT"/>
    <property type="match status" value="2"/>
</dbReference>
<dbReference type="FunFam" id="3.30.565.10:FF:000016">
    <property type="entry name" value="Chemotaxis protein CheA, putative"/>
    <property type="match status" value="1"/>
</dbReference>
<dbReference type="Proteomes" id="UP000000576">
    <property type="component" value="Chromosome"/>
</dbReference>
<feature type="domain" description="HPt" evidence="15">
    <location>
        <begin position="745"/>
        <end position="852"/>
    </location>
</feature>
<feature type="region of interest" description="Disordered" evidence="11">
    <location>
        <begin position="628"/>
        <end position="669"/>
    </location>
</feature>
<feature type="region of interest" description="Disordered" evidence="11">
    <location>
        <begin position="1210"/>
        <end position="1246"/>
    </location>
</feature>
<dbReference type="SUPFAM" id="SSF52172">
    <property type="entry name" value="CheY-like"/>
    <property type="match status" value="1"/>
</dbReference>
<dbReference type="InterPro" id="IPR005467">
    <property type="entry name" value="His_kinase_dom"/>
</dbReference>
<feature type="region of interest" description="Disordered" evidence="11">
    <location>
        <begin position="2017"/>
        <end position="2036"/>
    </location>
</feature>
<evidence type="ECO:0000256" key="11">
    <source>
        <dbReference type="SAM" id="MobiDB-lite"/>
    </source>
</evidence>
<feature type="compositionally biased region" description="Basic and acidic residues" evidence="11">
    <location>
        <begin position="1346"/>
        <end position="1358"/>
    </location>
</feature>
<dbReference type="InterPro" id="IPR037006">
    <property type="entry name" value="CheA-like_homodim_sf"/>
</dbReference>
<dbReference type="PANTHER" id="PTHR43395:SF8">
    <property type="entry name" value="HISTIDINE KINASE"/>
    <property type="match status" value="1"/>
</dbReference>
<evidence type="ECO:0000256" key="10">
    <source>
        <dbReference type="PROSITE-ProRule" id="PRU00169"/>
    </source>
</evidence>
<dbReference type="InterPro" id="IPR004358">
    <property type="entry name" value="Sig_transdc_His_kin-like_C"/>
</dbReference>
<dbReference type="SMART" id="SM00448">
    <property type="entry name" value="REC"/>
    <property type="match status" value="1"/>
</dbReference>
<dbReference type="Pfam" id="PF00072">
    <property type="entry name" value="Response_reg"/>
    <property type="match status" value="1"/>
</dbReference>
<feature type="compositionally biased region" description="Low complexity" evidence="11">
    <location>
        <begin position="1322"/>
        <end position="1338"/>
    </location>
</feature>
<evidence type="ECO:0000259" key="15">
    <source>
        <dbReference type="PROSITE" id="PS50894"/>
    </source>
</evidence>
<dbReference type="InterPro" id="IPR011006">
    <property type="entry name" value="CheY-like_superfamily"/>
</dbReference>
<dbReference type="GO" id="GO:0000155">
    <property type="term" value="F:phosphorelay sensor kinase activity"/>
    <property type="evidence" value="ECO:0007669"/>
    <property type="project" value="InterPro"/>
</dbReference>
<dbReference type="PROSITE" id="PS50109">
    <property type="entry name" value="HIS_KIN"/>
    <property type="match status" value="1"/>
</dbReference>
<feature type="compositionally biased region" description="Basic and acidic residues" evidence="11">
    <location>
        <begin position="1471"/>
        <end position="1492"/>
    </location>
</feature>
<dbReference type="EC" id="2.7.13.3" evidence="2"/>
<comment type="catalytic activity">
    <reaction evidence="1">
        <text>ATP + protein L-histidine = ADP + protein N-phospho-L-histidine.</text>
        <dbReference type="EC" id="2.7.13.3"/>
    </reaction>
</comment>
<dbReference type="Pfam" id="PF01627">
    <property type="entry name" value="Hpt"/>
    <property type="match status" value="4"/>
</dbReference>
<dbReference type="InterPro" id="IPR004105">
    <property type="entry name" value="CheA-like_dim"/>
</dbReference>
<protein>
    <recommendedName>
        <fullName evidence="3">Chemotaxis protein CheA</fullName>
        <ecNumber evidence="2">2.7.13.3</ecNumber>
    </recommendedName>
</protein>
<evidence type="ECO:0000256" key="7">
    <source>
        <dbReference type="ARBA" id="ARBA00023012"/>
    </source>
</evidence>
<accession>A0AAI7ZH58</accession>
<dbReference type="GO" id="GO:0006935">
    <property type="term" value="P:chemotaxis"/>
    <property type="evidence" value="ECO:0007669"/>
    <property type="project" value="InterPro"/>
</dbReference>
<dbReference type="InterPro" id="IPR001789">
    <property type="entry name" value="Sig_transdc_resp-reg_receiver"/>
</dbReference>
<feature type="compositionally biased region" description="Basic and acidic residues" evidence="11">
    <location>
        <begin position="1576"/>
        <end position="1613"/>
    </location>
</feature>
<proteinExistence type="predicted"/>
<dbReference type="CDD" id="cd16916">
    <property type="entry name" value="HATPase_CheA-like"/>
    <property type="match status" value="1"/>
</dbReference>
<feature type="region of interest" description="Disordered" evidence="11">
    <location>
        <begin position="1394"/>
        <end position="1426"/>
    </location>
</feature>
<dbReference type="SMART" id="SM00260">
    <property type="entry name" value="CheW"/>
    <property type="match status" value="1"/>
</dbReference>
<reference evidence="16 17" key="1">
    <citation type="journal article" date="2002" name="Nature">
        <title>Comparison of the genomes of two Xanthomonas pathogens with differing host specificities.</title>
        <authorList>
            <person name="da Silva A.C."/>
            <person name="Ferro J.A."/>
            <person name="Reinach F.C."/>
            <person name="Farah C.S."/>
            <person name="Furlan L.R."/>
            <person name="Quaggio R.B."/>
            <person name="Monteiro-Vitorello C.B."/>
            <person name="Van Sluys M.A."/>
            <person name="Almeida N.F."/>
            <person name="Alves L.M."/>
            <person name="do Amaral A.M."/>
            <person name="Bertolini M.C."/>
            <person name="Camargo L.E."/>
            <person name="Camarotte G."/>
            <person name="Cannavan F."/>
            <person name="Cardozo J."/>
            <person name="Chambergo F."/>
            <person name="Ciapina L.P."/>
            <person name="Cicarelli R.M."/>
            <person name="Coutinho L.L."/>
            <person name="Cursino-Santos J.R."/>
            <person name="El-Dorry H."/>
            <person name="Faria J.B."/>
            <person name="Ferreira A.J."/>
            <person name="Ferreira R.C."/>
            <person name="Ferro M.I."/>
            <person name="Formighieri E.F."/>
            <person name="Franco M.C."/>
            <person name="Greggio C.C."/>
            <person name="Gruber A."/>
            <person name="Katsuyama A.M."/>
            <person name="Kishi L.T."/>
            <person name="Leite R.P."/>
            <person name="Lemos E.G."/>
            <person name="Lemos M.V."/>
            <person name="Locali E.C."/>
            <person name="Machado M.A."/>
            <person name="Madeira A.M."/>
            <person name="Martinez-Rossi N.M."/>
            <person name="Martins E.C."/>
            <person name="Meidanis J."/>
            <person name="Menck C.F."/>
            <person name="Miyaki C.Y."/>
            <person name="Moon D.H."/>
            <person name="Moreira L.M."/>
            <person name="Novo M.T."/>
            <person name="Okura V.K."/>
            <person name="Oliveira M.C."/>
            <person name="Oliveira V.R."/>
            <person name="Pereira H.A."/>
            <person name="Rossi A."/>
            <person name="Sena J.A."/>
            <person name="Silva C."/>
            <person name="de Souza R.F."/>
            <person name="Spinola L.A."/>
            <person name="Takita M.A."/>
            <person name="Tamura R.E."/>
            <person name="Teixeira E.C."/>
            <person name="Tezza R.I."/>
            <person name="Trindade dos Santos M."/>
            <person name="Truffi D."/>
            <person name="Tsai S.M."/>
            <person name="White F.F."/>
            <person name="Setubal J.C."/>
            <person name="Kitajima J.P."/>
        </authorList>
    </citation>
    <scope>NUCLEOTIDE SEQUENCE [LARGE SCALE GENOMIC DNA]</scope>
    <source>
        <strain evidence="16 17">306</strain>
    </source>
</reference>
<evidence type="ECO:0000313" key="17">
    <source>
        <dbReference type="Proteomes" id="UP000000576"/>
    </source>
</evidence>
<keyword evidence="5" id="KW-0808">Transferase</keyword>
<name>A0AAI7ZH58_XANAC</name>
<feature type="region of interest" description="Disordered" evidence="11">
    <location>
        <begin position="1078"/>
        <end position="1100"/>
    </location>
</feature>
<dbReference type="SMART" id="SM00387">
    <property type="entry name" value="HATPase_c"/>
    <property type="match status" value="1"/>
</dbReference>
<evidence type="ECO:0000256" key="3">
    <source>
        <dbReference type="ARBA" id="ARBA00021495"/>
    </source>
</evidence>
<evidence type="ECO:0000259" key="12">
    <source>
        <dbReference type="PROSITE" id="PS50109"/>
    </source>
</evidence>
<dbReference type="CDD" id="cd00088">
    <property type="entry name" value="HPT"/>
    <property type="match status" value="2"/>
</dbReference>
<dbReference type="GO" id="GO:0005737">
    <property type="term" value="C:cytoplasm"/>
    <property type="evidence" value="ECO:0007669"/>
    <property type="project" value="InterPro"/>
</dbReference>
<dbReference type="SMART" id="SM01231">
    <property type="entry name" value="H-kinase_dim"/>
    <property type="match status" value="1"/>
</dbReference>
<evidence type="ECO:0000256" key="1">
    <source>
        <dbReference type="ARBA" id="ARBA00000085"/>
    </source>
</evidence>
<feature type="region of interest" description="Disordered" evidence="11">
    <location>
        <begin position="1576"/>
        <end position="1619"/>
    </location>
</feature>
<dbReference type="PROSITE" id="PS50110">
    <property type="entry name" value="RESPONSE_REGULATORY"/>
    <property type="match status" value="1"/>
</dbReference>
<keyword evidence="7" id="KW-0902">Two-component regulatory system</keyword>
<feature type="domain" description="HPt" evidence="15">
    <location>
        <begin position="1651"/>
        <end position="1755"/>
    </location>
</feature>
<feature type="modified residue" description="Phosphohistidine" evidence="9">
    <location>
        <position position="792"/>
    </location>
</feature>
<feature type="region of interest" description="Disordered" evidence="11">
    <location>
        <begin position="1130"/>
        <end position="1190"/>
    </location>
</feature>
<evidence type="ECO:0000256" key="4">
    <source>
        <dbReference type="ARBA" id="ARBA00022553"/>
    </source>
</evidence>
<comment type="function">
    <text evidence="8">Involved in the transmission of sensory signals from the chemoreceptors to the flagellar motors. CheA is autophosphorylated; it can transfer its phosphate group to either CheB or CheY.</text>
</comment>
<dbReference type="Gene3D" id="1.10.287.560">
    <property type="entry name" value="Histidine kinase CheA-like, homodimeric domain"/>
    <property type="match status" value="1"/>
</dbReference>
<dbReference type="SUPFAM" id="SSF47226">
    <property type="entry name" value="Histidine-containing phosphotransfer domain, HPT domain"/>
    <property type="match status" value="5"/>
</dbReference>
<dbReference type="InterPro" id="IPR003594">
    <property type="entry name" value="HATPase_dom"/>
</dbReference>
<feature type="domain" description="Histidine kinase" evidence="12">
    <location>
        <begin position="1912"/>
        <end position="2145"/>
    </location>
</feature>
<feature type="modified residue" description="4-aspartylphosphate" evidence="10">
    <location>
        <position position="2348"/>
    </location>
</feature>
<dbReference type="SUPFAM" id="SSF55874">
    <property type="entry name" value="ATPase domain of HSP90 chaperone/DNA topoisomerase II/histidine kinase"/>
    <property type="match status" value="1"/>
</dbReference>
<dbReference type="KEGG" id="xac:XAC3098"/>
<feature type="region of interest" description="Disordered" evidence="11">
    <location>
        <begin position="1440"/>
        <end position="1492"/>
    </location>
</feature>
<dbReference type="PRINTS" id="PR00344">
    <property type="entry name" value="BCTRLSENSOR"/>
</dbReference>
<keyword evidence="6" id="KW-0418">Kinase</keyword>
<feature type="domain" description="CheW-like" evidence="14">
    <location>
        <begin position="2147"/>
        <end position="2280"/>
    </location>
</feature>
<evidence type="ECO:0000256" key="5">
    <source>
        <dbReference type="ARBA" id="ARBA00022679"/>
    </source>
</evidence>
<dbReference type="InterPro" id="IPR036061">
    <property type="entry name" value="CheW-like_dom_sf"/>
</dbReference>
<dbReference type="Gene3D" id="3.30.565.10">
    <property type="entry name" value="Histidine kinase-like ATPase, C-terminal domain"/>
    <property type="match status" value="1"/>
</dbReference>
<dbReference type="InterPro" id="IPR036641">
    <property type="entry name" value="HPT_dom_sf"/>
</dbReference>
<feature type="domain" description="Response regulatory" evidence="13">
    <location>
        <begin position="2299"/>
        <end position="2415"/>
    </location>
</feature>
<feature type="compositionally biased region" description="Low complexity" evidence="11">
    <location>
        <begin position="1210"/>
        <end position="1219"/>
    </location>
</feature>
<feature type="compositionally biased region" description="Basic and acidic residues" evidence="11">
    <location>
        <begin position="2022"/>
        <end position="2035"/>
    </location>
</feature>
<gene>
    <name evidence="16" type="primary">pilL</name>
    <name evidence="16" type="ordered locus">XAC3098</name>
</gene>
<dbReference type="PROSITE" id="PS50894">
    <property type="entry name" value="HPT"/>
    <property type="match status" value="2"/>
</dbReference>
<dbReference type="InterPro" id="IPR051315">
    <property type="entry name" value="Bact_Chemotaxis_CheA"/>
</dbReference>
<evidence type="ECO:0000256" key="9">
    <source>
        <dbReference type="PROSITE-ProRule" id="PRU00110"/>
    </source>
</evidence>
<feature type="region of interest" description="Disordered" evidence="11">
    <location>
        <begin position="1322"/>
        <end position="1369"/>
    </location>
</feature>
<sequence>MPRWRRVGRSQGAAMSALRDAMSHAALGWVKPELDETLRQARNEIEYFAEEPSDTSRMRFCAGYLHQVQGTLRMVELYAPAMVAEELELLAQAVQVGEVADRDEACAMLMRGTVLLPDYLERLQNGHRDIPIVLLPLLNEIRATRGQPGLNESVLFAFDPQAGVATEAELDHARGSLSGRNRELLDTVGNAVKEELLRVKDALDLHLRTGGEIAELQTQVNDLGSVADTLGMMGLGVARSVVVQQRDALARVVDGQTQMDESVLLDIAGALLYVDASLDDQVASLGADPGDGTEVSNSANSSEVRRTVDVLAQEAIANFGAAREHFVAFIETNWDHARLAEVPHLLGEVGGALRILELPQAADYLEGVRRYVDLELIGKQRVPSGRQLDTLADAMASLEYYLEALRERRPGREEILDITRNSLETLRYWPLPSGQPSDLPVGADQPGSAAEPQPAAAPPLRHADAPQAANDGASLPSLEWANETVVETPFAASVVHDTGAAATDTVFSFDPVAAEETVSGQSHVPFTVAPLDLSDDGAQAPGDWHLETTEQAAPIATSAFDPVSAEQDGNEVAQVSYTVDLSALEQEHAAEPVLAEDAPLQIEQIDLPGDADQTDAPLEFIAENATRRAQTSIEDAFSPPPSPPQEVDDPFVEPAQEPQDVPSEAASEPVAPRVQQAVVSEFELDDASAAFLAQLDAAAAQFDVERPQAPTAAADAQPAQASAEPVSSQGALEAADAGIFGGFGDSDIDDDIRDVFLEEFDEELVNLGQLLPVWRAAPTNPETLRPIRRVFHTLKGSGRLVGASVLGEFSWKIESMLNRVLDNSRPASPAVVSMVELAYAVLPQFNAALRDQGRISADLPGIQGIAERVAAGEEVYYVPAAAAPVAGAVAIPAAAAGVFAASGGTPASVDSVLREILEAEVATHLDTVNGWLQASQAEPQLATEEVLRAVHTMSGAFAMTDVPEITLVTTPAESYVKRLLAASVTPSAEGLEALTATAAAIAATVTALRADAPLIPSFAPLTERLRALVDTLPEAQWPPQAFLDELDDVDAPGATVDDSDAPVELTDAQDLSQYLDAGALPSNAPASTQDAEDAQPQPDDAPIAVDELAEAEAEHDSALALDAPAPHAVDNASHAAVHEDVHASAESVPASSGDAPVPVAASGQLADAPHGDATPDEEADKDASQGIDAHDLPADEPLVEAEAWDATELQHAQTAPHAHAPGEDAAEPGEASAEVVSSEHDADATSTHADGIAVDELADAEAALGGAQTLAAADAEQAVDAQAQHVPAHDDQVTADTDEAVESIEAPEAVHADAALADDANDANATTAEEWTPETAAPDSVPADQPGHEPADTQEHAGEQPVGEAAQHGDAVRLQDGEPDAGQDQPLEEAAQLGEHAEAQAHASANQQMDSGDGASADAQQHVHEQVPSDQYVDADEQLQTHAQSDQHAGDAEHATDHERVETAHSQAQHSEAEHVAAEHADAEHSEAERADADRIGAAQADAGVLPDHTVESVQAFEMAHAADQVEEAGDPQSDTAPELHDTQAVTSDEAAQAGAQAAVDAFDVVGHAERAEQFESAEHAAHAEQTEASDHAGADQHADDSADQHATDRSADEPEDTTAAAFSAPVDDAGRAGTASNDIGAAFDAGPLNFDQLDGELVDIFVEEGRDLLDHCDGLIARMREVPGDRDVLNGLQRDLHTLKGGARMAGINAIGDLGHAIESLLEAVAANRTDIDRDDVRLFERGFDRLHQLLTRTGMHRAVTMPTDLVEAFETRTRGRNAAAPSDADVRAIAKASVEPAPLSAPVPMEGQAEEDFLPRVQQEQVRVRADLLDRLVNHAGEVAIYRSRLEQQLGAFRGAMGELDRTNARLRDQLRRLDLETEAQIVARYQREQDQGDRTFDPLELDRFSTLQQLSRALNESAADLGGLQGVLEDLSRQYDGLLQQQSRVSSELQDGLMRARMVPFDGLVPRLRRVVRQAASDTGKQVHLVLEGTQGELDRNVLDRMVAPLEHMLRNSVAHGLETPEQRRDAGKPEEGSIAIRLRREGSEIVLEVADDGAGLDREAIRRRGEERGLIESGQELSEAELDHLIFASGFSTSEQVSQLAGRGVGMDVVRNEVRQLGGSVDIHSVRGQGATFTLRLPQTLAVTQAVFVRIGETTFAVPVGSVSGIGRISRTRYESGEGGYHYAGEEYVLHDLGSLVGQPAARADGQAQVPLLLVRAGDLRAAVAIDQVLGNREVVVKPVGLQIASVPGIYGATITGDGRVVVILDVAPLVRRFLAQPARPSLETQAEAQRQVPLVMVVDDSLTMRKVTSRVLERHNLDVSTARDGVEALELLEERVPDLMLLDIEMPRMDGYELATAMRADPRFKAVPIVMITSRSGEKHRQRAFEIGVQRYLGKPYQELDLMRNVYDLLGIARVRD</sequence>
<keyword evidence="4 10" id="KW-0597">Phosphoprotein</keyword>
<evidence type="ECO:0000313" key="16">
    <source>
        <dbReference type="EMBL" id="AAM37943.1"/>
    </source>
</evidence>
<feature type="modified residue" description="Phosphohistidine" evidence="9">
    <location>
        <position position="1698"/>
    </location>
</feature>
<dbReference type="Gene3D" id="3.40.50.2300">
    <property type="match status" value="1"/>
</dbReference>
<evidence type="ECO:0000259" key="13">
    <source>
        <dbReference type="PROSITE" id="PS50110"/>
    </source>
</evidence>
<dbReference type="InterPro" id="IPR008207">
    <property type="entry name" value="Sig_transdc_His_kin_Hpt_dom"/>
</dbReference>
<organism evidence="16 17">
    <name type="scientific">Xanthomonas axonopodis pv. citri (strain 306)</name>
    <dbReference type="NCBI Taxonomy" id="190486"/>
    <lineage>
        <taxon>Bacteria</taxon>
        <taxon>Pseudomonadati</taxon>
        <taxon>Pseudomonadota</taxon>
        <taxon>Gammaproteobacteria</taxon>
        <taxon>Lysobacterales</taxon>
        <taxon>Lysobacteraceae</taxon>
        <taxon>Xanthomonas</taxon>
    </lineage>
</organism>
<evidence type="ECO:0000256" key="6">
    <source>
        <dbReference type="ARBA" id="ARBA00022777"/>
    </source>
</evidence>
<evidence type="ECO:0000256" key="2">
    <source>
        <dbReference type="ARBA" id="ARBA00012438"/>
    </source>
</evidence>
<evidence type="ECO:0000256" key="8">
    <source>
        <dbReference type="ARBA" id="ARBA00035100"/>
    </source>
</evidence>
<evidence type="ECO:0000259" key="14">
    <source>
        <dbReference type="PROSITE" id="PS50851"/>
    </source>
</evidence>
<dbReference type="PROSITE" id="PS50851">
    <property type="entry name" value="CHEW"/>
    <property type="match status" value="1"/>
</dbReference>
<dbReference type="CDD" id="cd17546">
    <property type="entry name" value="REC_hyHK_CKI1_RcsC-like"/>
    <property type="match status" value="1"/>
</dbReference>
<feature type="compositionally biased region" description="Basic and acidic residues" evidence="11">
    <location>
        <begin position="1448"/>
        <end position="1463"/>
    </location>
</feature>
<dbReference type="InterPro" id="IPR002545">
    <property type="entry name" value="CheW-lke_dom"/>
</dbReference>
<dbReference type="PANTHER" id="PTHR43395">
    <property type="entry name" value="SENSOR HISTIDINE KINASE CHEA"/>
    <property type="match status" value="1"/>
</dbReference>
<feature type="region of interest" description="Disordered" evidence="11">
    <location>
        <begin position="434"/>
        <end position="473"/>
    </location>
</feature>
<dbReference type="SUPFAM" id="SSF50341">
    <property type="entry name" value="CheW-like"/>
    <property type="match status" value="1"/>
</dbReference>
<dbReference type="Pfam" id="PF02518">
    <property type="entry name" value="HATPase_c"/>
    <property type="match status" value="1"/>
</dbReference>
<dbReference type="Pfam" id="PF01584">
    <property type="entry name" value="CheW"/>
    <property type="match status" value="1"/>
</dbReference>
<dbReference type="InterPro" id="IPR036890">
    <property type="entry name" value="HATPase_C_sf"/>
</dbReference>
<dbReference type="Gene3D" id="2.30.30.40">
    <property type="entry name" value="SH3 Domains"/>
    <property type="match status" value="1"/>
</dbReference>
<dbReference type="Gene3D" id="1.20.120.160">
    <property type="entry name" value="HPT domain"/>
    <property type="match status" value="4"/>
</dbReference>
<dbReference type="EMBL" id="AE008923">
    <property type="protein sequence ID" value="AAM37943.1"/>
    <property type="molecule type" value="Genomic_DNA"/>
</dbReference>